<comment type="caution">
    <text evidence="3">The sequence shown here is derived from an EMBL/GenBank/DDBJ whole genome shotgun (WGS) entry which is preliminary data.</text>
</comment>
<protein>
    <recommendedName>
        <fullName evidence="2">Cupin type-2 domain-containing protein</fullName>
    </recommendedName>
</protein>
<feature type="region of interest" description="Disordered" evidence="1">
    <location>
        <begin position="72"/>
        <end position="94"/>
    </location>
</feature>
<proteinExistence type="predicted"/>
<gene>
    <name evidence="3" type="ORF">HETSPECPRED_009574</name>
</gene>
<evidence type="ECO:0000256" key="1">
    <source>
        <dbReference type="SAM" id="MobiDB-lite"/>
    </source>
</evidence>
<name>A0A8H3EMM5_9LECA</name>
<dbReference type="Proteomes" id="UP000664521">
    <property type="component" value="Unassembled WGS sequence"/>
</dbReference>
<dbReference type="EMBL" id="CAJPDS010000008">
    <property type="protein sequence ID" value="CAF9909986.1"/>
    <property type="molecule type" value="Genomic_DNA"/>
</dbReference>
<evidence type="ECO:0000259" key="2">
    <source>
        <dbReference type="Pfam" id="PF07883"/>
    </source>
</evidence>
<dbReference type="InterPro" id="IPR047142">
    <property type="entry name" value="OryJ/VirC-like"/>
</dbReference>
<dbReference type="PANTHER" id="PTHR36156:SF2">
    <property type="entry name" value="CUPIN TYPE-2 DOMAIN-CONTAINING PROTEIN"/>
    <property type="match status" value="1"/>
</dbReference>
<dbReference type="Gene3D" id="2.60.120.10">
    <property type="entry name" value="Jelly Rolls"/>
    <property type="match status" value="1"/>
</dbReference>
<reference evidence="3" key="1">
    <citation type="submission" date="2021-03" db="EMBL/GenBank/DDBJ databases">
        <authorList>
            <person name="Tagirdzhanova G."/>
        </authorList>
    </citation>
    <scope>NUCLEOTIDE SEQUENCE</scope>
</reference>
<feature type="domain" description="Cupin type-2" evidence="2">
    <location>
        <begin position="104"/>
        <end position="175"/>
    </location>
</feature>
<dbReference type="PANTHER" id="PTHR36156">
    <property type="entry name" value="SLR2101 PROTEIN"/>
    <property type="match status" value="1"/>
</dbReference>
<evidence type="ECO:0000313" key="3">
    <source>
        <dbReference type="EMBL" id="CAF9909986.1"/>
    </source>
</evidence>
<dbReference type="InterPro" id="IPR011051">
    <property type="entry name" value="RmlC_Cupin_sf"/>
</dbReference>
<dbReference type="InterPro" id="IPR014710">
    <property type="entry name" value="RmlC-like_jellyroll"/>
</dbReference>
<keyword evidence="4" id="KW-1185">Reference proteome</keyword>
<evidence type="ECO:0000313" key="4">
    <source>
        <dbReference type="Proteomes" id="UP000664521"/>
    </source>
</evidence>
<dbReference type="OrthoDB" id="5840532at2759"/>
<sequence>MTVLDIHSLGGGDIRTPHTVVEVLPRVVRHATGRNAEGKSVFLSTDHDDHQHREPVQKSAIATVNYSTYQHPVEPNGDVDIENAPENEPQPEISVENNRSACRVVDFAPGGASPLQRVNGLDCAVVIEGVVRMVLDSGEERTMQRGDIIALHQSTAHKWVNVTGNGLLPARILVVPLHTTDPHAGGEKVARRPALPRGYSAFLPGHTKPEDGVDRGRFLAKFPENDYWESEF</sequence>
<accession>A0A8H3EMM5</accession>
<dbReference type="SUPFAM" id="SSF51182">
    <property type="entry name" value="RmlC-like cupins"/>
    <property type="match status" value="1"/>
</dbReference>
<dbReference type="AlphaFoldDB" id="A0A8H3EMM5"/>
<organism evidence="3 4">
    <name type="scientific">Heterodermia speciosa</name>
    <dbReference type="NCBI Taxonomy" id="116794"/>
    <lineage>
        <taxon>Eukaryota</taxon>
        <taxon>Fungi</taxon>
        <taxon>Dikarya</taxon>
        <taxon>Ascomycota</taxon>
        <taxon>Pezizomycotina</taxon>
        <taxon>Lecanoromycetes</taxon>
        <taxon>OSLEUM clade</taxon>
        <taxon>Lecanoromycetidae</taxon>
        <taxon>Caliciales</taxon>
        <taxon>Physciaceae</taxon>
        <taxon>Heterodermia</taxon>
    </lineage>
</organism>
<dbReference type="Pfam" id="PF07883">
    <property type="entry name" value="Cupin_2"/>
    <property type="match status" value="1"/>
</dbReference>
<dbReference type="InterPro" id="IPR013096">
    <property type="entry name" value="Cupin_2"/>
</dbReference>